<gene>
    <name evidence="3" type="primary">Acey_s0115.g469</name>
    <name evidence="3" type="synonym">Acey-ZK512.1</name>
    <name evidence="3" type="ORF">Y032_0115g469</name>
</gene>
<dbReference type="Proteomes" id="UP000024635">
    <property type="component" value="Unassembled WGS sequence"/>
</dbReference>
<keyword evidence="1" id="KW-0732">Signal</keyword>
<dbReference type="OrthoDB" id="5849979at2759"/>
<protein>
    <recommendedName>
        <fullName evidence="2">Ig-like domain-containing protein</fullName>
    </recommendedName>
</protein>
<dbReference type="PROSITE" id="PS50835">
    <property type="entry name" value="IG_LIKE"/>
    <property type="match status" value="1"/>
</dbReference>
<dbReference type="InterPro" id="IPR007110">
    <property type="entry name" value="Ig-like_dom"/>
</dbReference>
<dbReference type="AlphaFoldDB" id="A0A016TCN6"/>
<evidence type="ECO:0000259" key="2">
    <source>
        <dbReference type="PROSITE" id="PS50835"/>
    </source>
</evidence>
<proteinExistence type="predicted"/>
<reference evidence="4" key="1">
    <citation type="journal article" date="2015" name="Nat. Genet.">
        <title>The genome and transcriptome of the zoonotic hookworm Ancylostoma ceylanicum identify infection-specific gene families.</title>
        <authorList>
            <person name="Schwarz E.M."/>
            <person name="Hu Y."/>
            <person name="Antoshechkin I."/>
            <person name="Miller M.M."/>
            <person name="Sternberg P.W."/>
            <person name="Aroian R.V."/>
        </authorList>
    </citation>
    <scope>NUCLEOTIDE SEQUENCE</scope>
    <source>
        <strain evidence="4">HY135</strain>
    </source>
</reference>
<feature type="chain" id="PRO_5001490800" description="Ig-like domain-containing protein" evidence="1">
    <location>
        <begin position="18"/>
        <end position="241"/>
    </location>
</feature>
<keyword evidence="4" id="KW-1185">Reference proteome</keyword>
<evidence type="ECO:0000313" key="4">
    <source>
        <dbReference type="Proteomes" id="UP000024635"/>
    </source>
</evidence>
<sequence>MKSKWLLISSFVVVAMAKWAHIKLDPVVWEELPRNGDGARVLSCRNYDPETKHRYRWRFNGSSILPKQIEVRRGRLVFNRSLDAYRNLFAGEYSCCIHESLGKACYAQQLQIGDPPQQIGLDLSEGNTLYAKVGNSYDIRLTNAKEHDEVQCKFNKEAVPGNVLALNHKEKKGKHYQLRIRHFSEENVGSYECTLRLGEKHELFMKEFVATLEAEPATSSSCSLLIKSVLLIAFIVIQQCN</sequence>
<evidence type="ECO:0000313" key="3">
    <source>
        <dbReference type="EMBL" id="EYC00436.1"/>
    </source>
</evidence>
<organism evidence="3 4">
    <name type="scientific">Ancylostoma ceylanicum</name>
    <dbReference type="NCBI Taxonomy" id="53326"/>
    <lineage>
        <taxon>Eukaryota</taxon>
        <taxon>Metazoa</taxon>
        <taxon>Ecdysozoa</taxon>
        <taxon>Nematoda</taxon>
        <taxon>Chromadorea</taxon>
        <taxon>Rhabditida</taxon>
        <taxon>Rhabditina</taxon>
        <taxon>Rhabditomorpha</taxon>
        <taxon>Strongyloidea</taxon>
        <taxon>Ancylostomatidae</taxon>
        <taxon>Ancylostomatinae</taxon>
        <taxon>Ancylostoma</taxon>
    </lineage>
</organism>
<accession>A0A016TCN6</accession>
<name>A0A016TCN6_9BILA</name>
<evidence type="ECO:0000256" key="1">
    <source>
        <dbReference type="SAM" id="SignalP"/>
    </source>
</evidence>
<comment type="caution">
    <text evidence="3">The sequence shown here is derived from an EMBL/GenBank/DDBJ whole genome shotgun (WGS) entry which is preliminary data.</text>
</comment>
<dbReference type="EMBL" id="JARK01001451">
    <property type="protein sequence ID" value="EYC00436.1"/>
    <property type="molecule type" value="Genomic_DNA"/>
</dbReference>
<feature type="signal peptide" evidence="1">
    <location>
        <begin position="1"/>
        <end position="17"/>
    </location>
</feature>
<feature type="domain" description="Ig-like" evidence="2">
    <location>
        <begin position="26"/>
        <end position="113"/>
    </location>
</feature>